<dbReference type="RefSeq" id="WP_264716356.1">
    <property type="nucleotide sequence ID" value="NZ_JAPDNT010000036.1"/>
</dbReference>
<sequence length="602" mass="65480">MTSPKIVPFKEAERAEKSRRKAAAAPAASPPPADGGGGDHDHPAAWLVSGECPVVPLGHRDGQYFFFDTAGQLRKFAAKSLGQSSEIVSLFGGNPGWLLGNFVQYDREGHPTNWFSARNAGAWLVRACHDLPLFDRSARKRAVGVWLADGRIVVHCGDHILWPDTREERKAGFRDAGALWPADAPITPPGEACDAGRARQVELHMRSWHWEHEEAARVFFGLWVAGLLGAAIDWRPHGLLIGPPGSGKSTLLRYYAALSPMAVLVNDYSEPGLRREADGRSGPLILDEADEDPEALGRLQRVIGLFRRASSGDGAVVIKTGNDGHAQRFEVISCAVFGSVLPPPLLPQDESRLTRLELRPRPDDSVVRVAPDDLIVWAREHAADLWGRALEGLPRMRGNLRLVRDDLLGRGCEPRLADQLGTIVAARAMMIDDRPLDAARACAEVDAVAWLIVTRQEQAAVAGPYQCLQHLLSSSAEVMNSGERPTLGRLVERGAREAGDDARRQLVDHGLMLAPYPKKAAGPPCLYVANAHPRLEAIFRGTQWAGRRWGFDLARLPGASEPMGPIFFGGQFKPRCIVVPSDALPAFGEGEPPPPDDADAVF</sequence>
<comment type="caution">
    <text evidence="2">The sequence shown here is derived from an EMBL/GenBank/DDBJ whole genome shotgun (WGS) entry which is preliminary data.</text>
</comment>
<name>A0AA42CFR2_9PROT</name>
<keyword evidence="3" id="KW-1185">Reference proteome</keyword>
<organism evidence="2 3">
    <name type="scientific">Limobrevibacterium gyesilva</name>
    <dbReference type="NCBI Taxonomy" id="2991712"/>
    <lineage>
        <taxon>Bacteria</taxon>
        <taxon>Pseudomonadati</taxon>
        <taxon>Pseudomonadota</taxon>
        <taxon>Alphaproteobacteria</taxon>
        <taxon>Acetobacterales</taxon>
        <taxon>Acetobacteraceae</taxon>
        <taxon>Limobrevibacterium</taxon>
    </lineage>
</organism>
<evidence type="ECO:0000313" key="2">
    <source>
        <dbReference type="EMBL" id="MCW3477408.1"/>
    </source>
</evidence>
<gene>
    <name evidence="2" type="ORF">OL599_22825</name>
</gene>
<dbReference type="EMBL" id="JAPDNT010000036">
    <property type="protein sequence ID" value="MCW3477408.1"/>
    <property type="molecule type" value="Genomic_DNA"/>
</dbReference>
<accession>A0AA42CFR2</accession>
<feature type="region of interest" description="Disordered" evidence="1">
    <location>
        <begin position="1"/>
        <end position="42"/>
    </location>
</feature>
<reference evidence="2" key="1">
    <citation type="submission" date="2022-09" db="EMBL/GenBank/DDBJ databases">
        <title>Rhodovastum sp. nov. RN2-1 isolated from soil in Seongnam, South Korea.</title>
        <authorList>
            <person name="Le N.T."/>
        </authorList>
    </citation>
    <scope>NUCLEOTIDE SEQUENCE</scope>
    <source>
        <strain evidence="2">RN2-1</strain>
    </source>
</reference>
<reference evidence="2" key="2">
    <citation type="submission" date="2022-10" db="EMBL/GenBank/DDBJ databases">
        <authorList>
            <person name="Trinh H.N."/>
        </authorList>
    </citation>
    <scope>NUCLEOTIDE SEQUENCE</scope>
    <source>
        <strain evidence="2">RN2-1</strain>
    </source>
</reference>
<dbReference type="InterPro" id="IPR027417">
    <property type="entry name" value="P-loop_NTPase"/>
</dbReference>
<evidence type="ECO:0000313" key="3">
    <source>
        <dbReference type="Proteomes" id="UP001165679"/>
    </source>
</evidence>
<protein>
    <submittedName>
        <fullName evidence="2">Uncharacterized protein</fullName>
    </submittedName>
</protein>
<dbReference type="AlphaFoldDB" id="A0AA42CFR2"/>
<dbReference type="SUPFAM" id="SSF52540">
    <property type="entry name" value="P-loop containing nucleoside triphosphate hydrolases"/>
    <property type="match status" value="1"/>
</dbReference>
<evidence type="ECO:0000256" key="1">
    <source>
        <dbReference type="SAM" id="MobiDB-lite"/>
    </source>
</evidence>
<proteinExistence type="predicted"/>
<dbReference type="Proteomes" id="UP001165679">
    <property type="component" value="Unassembled WGS sequence"/>
</dbReference>